<dbReference type="Gene3D" id="1.10.472.10">
    <property type="entry name" value="Cyclin-like"/>
    <property type="match status" value="1"/>
</dbReference>
<reference evidence="5" key="1">
    <citation type="submission" date="2013-04" db="EMBL/GenBank/DDBJ databases">
        <title>The Genome Sequence of Fonticula alba ATCC 38817.</title>
        <authorList>
            <consortium name="The Broad Institute Genomics Platform"/>
            <person name="Russ C."/>
            <person name="Cuomo C."/>
            <person name="Burger G."/>
            <person name="Gray M.W."/>
            <person name="Holland P.W.H."/>
            <person name="King N."/>
            <person name="Lang F.B.F."/>
            <person name="Roger A.J."/>
            <person name="Ruiz-Trillo I."/>
            <person name="Brown M."/>
            <person name="Walker B."/>
            <person name="Young S."/>
            <person name="Zeng Q."/>
            <person name="Gargeya S."/>
            <person name="Fitzgerald M."/>
            <person name="Haas B."/>
            <person name="Abouelleil A."/>
            <person name="Allen A.W."/>
            <person name="Alvarado L."/>
            <person name="Arachchi H.M."/>
            <person name="Berlin A.M."/>
            <person name="Chapman S.B."/>
            <person name="Gainer-Dewar J."/>
            <person name="Goldberg J."/>
            <person name="Griggs A."/>
            <person name="Gujja S."/>
            <person name="Hansen M."/>
            <person name="Howarth C."/>
            <person name="Imamovic A."/>
            <person name="Ireland A."/>
            <person name="Larimer J."/>
            <person name="McCowan C."/>
            <person name="Murphy C."/>
            <person name="Pearson M."/>
            <person name="Poon T.W."/>
            <person name="Priest M."/>
            <person name="Roberts A."/>
            <person name="Saif S."/>
            <person name="Shea T."/>
            <person name="Sisk P."/>
            <person name="Sykes S."/>
            <person name="Wortman J."/>
            <person name="Nusbaum C."/>
            <person name="Birren B."/>
        </authorList>
    </citation>
    <scope>NUCLEOTIDE SEQUENCE [LARGE SCALE GENOMIC DNA]</scope>
    <source>
        <strain evidence="5">ATCC 38817</strain>
    </source>
</reference>
<feature type="domain" description="Transcription factor TFIIB cyclin-like" evidence="4">
    <location>
        <begin position="170"/>
        <end position="252"/>
    </location>
</feature>
<keyword evidence="1" id="KW-0805">Transcription regulation</keyword>
<protein>
    <recommendedName>
        <fullName evidence="4">Transcription factor TFIIB cyclin-like domain-containing protein</fullName>
    </recommendedName>
</protein>
<dbReference type="SUPFAM" id="SSF47954">
    <property type="entry name" value="Cyclin-like"/>
    <property type="match status" value="2"/>
</dbReference>
<dbReference type="STRING" id="691883.A0A058ZEX4"/>
<dbReference type="GO" id="GO:0005634">
    <property type="term" value="C:nucleus"/>
    <property type="evidence" value="ECO:0007669"/>
    <property type="project" value="TreeGrafter"/>
</dbReference>
<dbReference type="Pfam" id="PF00382">
    <property type="entry name" value="TFIIB"/>
    <property type="match status" value="2"/>
</dbReference>
<evidence type="ECO:0000256" key="2">
    <source>
        <dbReference type="ARBA" id="ARBA00023163"/>
    </source>
</evidence>
<name>A0A058ZEX4_FONAL</name>
<dbReference type="PANTHER" id="PTHR11618">
    <property type="entry name" value="TRANSCRIPTION INITIATION FACTOR IIB-RELATED"/>
    <property type="match status" value="1"/>
</dbReference>
<keyword evidence="6" id="KW-1185">Reference proteome</keyword>
<feature type="compositionally biased region" description="Pro residues" evidence="3">
    <location>
        <begin position="1"/>
        <end position="12"/>
    </location>
</feature>
<dbReference type="OrthoDB" id="25790at2759"/>
<dbReference type="GO" id="GO:0017025">
    <property type="term" value="F:TBP-class protein binding"/>
    <property type="evidence" value="ECO:0007669"/>
    <property type="project" value="InterPro"/>
</dbReference>
<proteinExistence type="predicted"/>
<feature type="compositionally biased region" description="Low complexity" evidence="3">
    <location>
        <begin position="27"/>
        <end position="40"/>
    </location>
</feature>
<dbReference type="OMA" id="RMWQRRM"/>
<organism evidence="5">
    <name type="scientific">Fonticula alba</name>
    <name type="common">Slime mold</name>
    <dbReference type="NCBI Taxonomy" id="691883"/>
    <lineage>
        <taxon>Eukaryota</taxon>
        <taxon>Rotosphaerida</taxon>
        <taxon>Fonticulaceae</taxon>
        <taxon>Fonticula</taxon>
    </lineage>
</organism>
<dbReference type="EMBL" id="KB932201">
    <property type="protein sequence ID" value="KCV72929.1"/>
    <property type="molecule type" value="Genomic_DNA"/>
</dbReference>
<dbReference type="AlphaFoldDB" id="A0A058ZEX4"/>
<dbReference type="GeneID" id="20525217"/>
<dbReference type="RefSeq" id="XP_009492630.1">
    <property type="nucleotide sequence ID" value="XM_009494355.1"/>
</dbReference>
<dbReference type="SUPFAM" id="SSF57783">
    <property type="entry name" value="Zinc beta-ribbon"/>
    <property type="match status" value="1"/>
</dbReference>
<evidence type="ECO:0000259" key="4">
    <source>
        <dbReference type="Pfam" id="PF00382"/>
    </source>
</evidence>
<dbReference type="Proteomes" id="UP000030693">
    <property type="component" value="Unassembled WGS sequence"/>
</dbReference>
<gene>
    <name evidence="5" type="ORF">H696_00492</name>
</gene>
<dbReference type="GO" id="GO:0070897">
    <property type="term" value="P:transcription preinitiation complex assembly"/>
    <property type="evidence" value="ECO:0007669"/>
    <property type="project" value="InterPro"/>
</dbReference>
<evidence type="ECO:0000313" key="6">
    <source>
        <dbReference type="Proteomes" id="UP000030693"/>
    </source>
</evidence>
<feature type="domain" description="Transcription factor TFIIB cyclin-like" evidence="4">
    <location>
        <begin position="273"/>
        <end position="354"/>
    </location>
</feature>
<dbReference type="InterPro" id="IPR036915">
    <property type="entry name" value="Cyclin-like_sf"/>
</dbReference>
<evidence type="ECO:0000256" key="1">
    <source>
        <dbReference type="ARBA" id="ARBA00023015"/>
    </source>
</evidence>
<dbReference type="PRINTS" id="PR00685">
    <property type="entry name" value="TIFACTORIIB"/>
</dbReference>
<dbReference type="eggNOG" id="KOG1597">
    <property type="taxonomic scope" value="Eukaryota"/>
</dbReference>
<feature type="region of interest" description="Disordered" evidence="3">
    <location>
        <begin position="1"/>
        <end position="53"/>
    </location>
</feature>
<dbReference type="PANTHER" id="PTHR11618:SF13">
    <property type="entry name" value="TRANSCRIPTION INITIATION FACTOR IIB"/>
    <property type="match status" value="1"/>
</dbReference>
<dbReference type="InterPro" id="IPR013150">
    <property type="entry name" value="TFIIB_cyclin"/>
</dbReference>
<accession>A0A058ZEX4</accession>
<dbReference type="GO" id="GO:0097550">
    <property type="term" value="C:transcription preinitiation complex"/>
    <property type="evidence" value="ECO:0007669"/>
    <property type="project" value="TreeGrafter"/>
</dbReference>
<evidence type="ECO:0000256" key="3">
    <source>
        <dbReference type="SAM" id="MobiDB-lite"/>
    </source>
</evidence>
<sequence>MSSSPQPAPVVPAAPVSAAFGRPKRPSQAIAESSAQSALQRRSKRRRVCPTCGDFDEDARPGVVLRNQASAPGQPAPRTLVEDDVTGEVACSSCGSIVELMLDERTEYRTFSNSDKINTSDPNRLGGVIDPSRDGIDGNALTIGFRDGGSGVARTLMRTHNRDNSSMNQKTIDSTQRKIANICRDLNLLTKIEREAVNLFVQYESKMSGRSTDSLVGACIYFATRFKKQFIEEKAIADAASIEEKQFKNTVKGLRTLLEEDGCSVPMMHLERPVEYYCHKWGFNPHIVQNASIIASQVRENYLLSGKKPTTITAAIIFMVTNLTGEPTTSSQVSEVTGVGEKTFLDIYKILRKHRQELVAKLPQNRIKINPDDLPQA</sequence>
<keyword evidence="2" id="KW-0804">Transcription</keyword>
<dbReference type="Gene3D" id="1.10.472.170">
    <property type="match status" value="1"/>
</dbReference>
<evidence type="ECO:0000313" key="5">
    <source>
        <dbReference type="EMBL" id="KCV72929.1"/>
    </source>
</evidence>
<dbReference type="InterPro" id="IPR000812">
    <property type="entry name" value="TFIIB"/>
</dbReference>
<dbReference type="CDD" id="cd00043">
    <property type="entry name" value="CYCLIN_SF"/>
    <property type="match status" value="1"/>
</dbReference>